<feature type="transmembrane region" description="Helical" evidence="1">
    <location>
        <begin position="6"/>
        <end position="31"/>
    </location>
</feature>
<protein>
    <submittedName>
        <fullName evidence="2">Uncharacterized protein</fullName>
    </submittedName>
</protein>
<keyword evidence="1" id="KW-0812">Transmembrane</keyword>
<dbReference type="Proteomes" id="UP001244640">
    <property type="component" value="Unassembled WGS sequence"/>
</dbReference>
<proteinExistence type="predicted"/>
<comment type="caution">
    <text evidence="2">The sequence shown here is derived from an EMBL/GenBank/DDBJ whole genome shotgun (WGS) entry which is preliminary data.</text>
</comment>
<sequence length="72" mass="8075">MLSIGLLMYVIYGGFIAICLFGLYLVLSSLLGKYLIAKRDHTAALREQNEILRDIVKAVKPRDNNFPPPPNV</sequence>
<reference evidence="2 3" key="1">
    <citation type="submission" date="2023-07" db="EMBL/GenBank/DDBJ databases">
        <title>Functional and genomic diversity of the sorghum phyllosphere microbiome.</title>
        <authorList>
            <person name="Shade A."/>
        </authorList>
    </citation>
    <scope>NUCLEOTIDE SEQUENCE [LARGE SCALE GENOMIC DNA]</scope>
    <source>
        <strain evidence="2 3">SORGH_AS_0892</strain>
    </source>
</reference>
<evidence type="ECO:0000256" key="1">
    <source>
        <dbReference type="SAM" id="Phobius"/>
    </source>
</evidence>
<name>A0ABU0U897_9SPHI</name>
<keyword evidence="1" id="KW-1133">Transmembrane helix</keyword>
<gene>
    <name evidence="2" type="ORF">QE382_003173</name>
</gene>
<organism evidence="2 3">
    <name type="scientific">Sphingobacterium zeae</name>
    <dbReference type="NCBI Taxonomy" id="1776859"/>
    <lineage>
        <taxon>Bacteria</taxon>
        <taxon>Pseudomonadati</taxon>
        <taxon>Bacteroidota</taxon>
        <taxon>Sphingobacteriia</taxon>
        <taxon>Sphingobacteriales</taxon>
        <taxon>Sphingobacteriaceae</taxon>
        <taxon>Sphingobacterium</taxon>
    </lineage>
</organism>
<evidence type="ECO:0000313" key="2">
    <source>
        <dbReference type="EMBL" id="MDQ1151189.1"/>
    </source>
</evidence>
<keyword evidence="1" id="KW-0472">Membrane</keyword>
<keyword evidence="3" id="KW-1185">Reference proteome</keyword>
<accession>A0ABU0U897</accession>
<dbReference type="EMBL" id="JAUTBA010000001">
    <property type="protein sequence ID" value="MDQ1151189.1"/>
    <property type="molecule type" value="Genomic_DNA"/>
</dbReference>
<evidence type="ECO:0000313" key="3">
    <source>
        <dbReference type="Proteomes" id="UP001244640"/>
    </source>
</evidence>